<dbReference type="SUPFAM" id="SSF161219">
    <property type="entry name" value="CHY zinc finger-like"/>
    <property type="match status" value="1"/>
</dbReference>
<feature type="domain" description="CHY-type" evidence="4">
    <location>
        <begin position="33"/>
        <end position="114"/>
    </location>
</feature>
<keyword evidence="6" id="KW-1185">Reference proteome</keyword>
<reference evidence="6" key="1">
    <citation type="submission" date="2016-10" db="EMBL/GenBank/DDBJ databases">
        <authorList>
            <person name="Varghese N."/>
            <person name="Submissions S."/>
        </authorList>
    </citation>
    <scope>NUCLEOTIDE SEQUENCE [LARGE SCALE GENOMIC DNA]</scope>
    <source>
        <strain evidence="6">DSM 23095</strain>
    </source>
</reference>
<dbReference type="GO" id="GO:0008270">
    <property type="term" value="F:zinc ion binding"/>
    <property type="evidence" value="ECO:0007669"/>
    <property type="project" value="UniProtKB-KW"/>
</dbReference>
<keyword evidence="2" id="KW-0863">Zinc-finger</keyword>
<organism evidence="5 6">
    <name type="scientific">Algoriphagus faecimaris</name>
    <dbReference type="NCBI Taxonomy" id="686796"/>
    <lineage>
        <taxon>Bacteria</taxon>
        <taxon>Pseudomonadati</taxon>
        <taxon>Bacteroidota</taxon>
        <taxon>Cytophagia</taxon>
        <taxon>Cytophagales</taxon>
        <taxon>Cyclobacteriaceae</taxon>
        <taxon>Algoriphagus</taxon>
    </lineage>
</organism>
<evidence type="ECO:0000313" key="5">
    <source>
        <dbReference type="EMBL" id="SDD84453.1"/>
    </source>
</evidence>
<dbReference type="RefSeq" id="WP_087941446.1">
    <property type="nucleotide sequence ID" value="NZ_FNAC01000077.1"/>
</dbReference>
<accession>A0A1G6Y3D9</accession>
<dbReference type="AlphaFoldDB" id="A0A1G6Y3D9"/>
<dbReference type="Pfam" id="PF05495">
    <property type="entry name" value="zf-CHY"/>
    <property type="match status" value="1"/>
</dbReference>
<evidence type="ECO:0000256" key="1">
    <source>
        <dbReference type="ARBA" id="ARBA00022723"/>
    </source>
</evidence>
<dbReference type="PANTHER" id="PTHR28082:SF1">
    <property type="entry name" value="HELPER OF TIM PROTEIN 13"/>
    <property type="match status" value="1"/>
</dbReference>
<evidence type="ECO:0000256" key="3">
    <source>
        <dbReference type="ARBA" id="ARBA00022833"/>
    </source>
</evidence>
<gene>
    <name evidence="5" type="ORF">SAMN04488104_10774</name>
</gene>
<dbReference type="STRING" id="686796.SAMN04488104_10774"/>
<keyword evidence="3" id="KW-0862">Zinc</keyword>
<keyword evidence="1" id="KW-0479">Metal-binding</keyword>
<name>A0A1G6Y3D9_9BACT</name>
<dbReference type="GO" id="GO:0045041">
    <property type="term" value="P:protein import into mitochondrial intermembrane space"/>
    <property type="evidence" value="ECO:0007669"/>
    <property type="project" value="TreeGrafter"/>
</dbReference>
<evidence type="ECO:0000259" key="4">
    <source>
        <dbReference type="PROSITE" id="PS51266"/>
    </source>
</evidence>
<sequence>MLGLLPFLVEAQQKLISPVQHSQINGINVFGKPIDQQTRCVHWHSELDIIAIKFKCCEKYYPCFSCHEEEADHEHQVWPKEEFEQKAILCGVCGNELSISDYMSSENTCPHCESKFNPGCSKHYHLYFQTGSLNPMTP</sequence>
<dbReference type="OrthoDB" id="882119at2"/>
<protein>
    <submittedName>
        <fullName evidence="5">Uncharacterized protein, contains Zn-finger domain of CHY type</fullName>
    </submittedName>
</protein>
<dbReference type="InterPro" id="IPR037274">
    <property type="entry name" value="Znf_CHY_sf"/>
</dbReference>
<dbReference type="InterPro" id="IPR052604">
    <property type="entry name" value="Mito_Tim_assembly_helper"/>
</dbReference>
<evidence type="ECO:0000313" key="6">
    <source>
        <dbReference type="Proteomes" id="UP000199060"/>
    </source>
</evidence>
<dbReference type="PANTHER" id="PTHR28082">
    <property type="entry name" value="ZINC FINGER PROTEIN"/>
    <property type="match status" value="1"/>
</dbReference>
<evidence type="ECO:0000256" key="2">
    <source>
        <dbReference type="ARBA" id="ARBA00022771"/>
    </source>
</evidence>
<dbReference type="EMBL" id="FNAC01000077">
    <property type="protein sequence ID" value="SDD84453.1"/>
    <property type="molecule type" value="Genomic_DNA"/>
</dbReference>
<proteinExistence type="predicted"/>
<dbReference type="InterPro" id="IPR008913">
    <property type="entry name" value="Znf_CHY"/>
</dbReference>
<dbReference type="PROSITE" id="PS51266">
    <property type="entry name" value="ZF_CHY"/>
    <property type="match status" value="1"/>
</dbReference>
<dbReference type="Proteomes" id="UP000199060">
    <property type="component" value="Unassembled WGS sequence"/>
</dbReference>